<feature type="chain" id="PRO_5007286852" evidence="1">
    <location>
        <begin position="21"/>
        <end position="207"/>
    </location>
</feature>
<evidence type="ECO:0000256" key="1">
    <source>
        <dbReference type="SAM" id="SignalP"/>
    </source>
</evidence>
<dbReference type="EMBL" id="GEDV01001834">
    <property type="protein sequence ID" value="JAP86723.1"/>
    <property type="molecule type" value="Transcribed_RNA"/>
</dbReference>
<organism evidence="2">
    <name type="scientific">Rhipicephalus appendiculatus</name>
    <name type="common">Brown ear tick</name>
    <dbReference type="NCBI Taxonomy" id="34631"/>
    <lineage>
        <taxon>Eukaryota</taxon>
        <taxon>Metazoa</taxon>
        <taxon>Ecdysozoa</taxon>
        <taxon>Arthropoda</taxon>
        <taxon>Chelicerata</taxon>
        <taxon>Arachnida</taxon>
        <taxon>Acari</taxon>
        <taxon>Parasitiformes</taxon>
        <taxon>Ixodida</taxon>
        <taxon>Ixodoidea</taxon>
        <taxon>Ixodidae</taxon>
        <taxon>Rhipicephalinae</taxon>
        <taxon>Rhipicephalus</taxon>
        <taxon>Rhipicephalus</taxon>
    </lineage>
</organism>
<protein>
    <submittedName>
        <fullName evidence="2">Lipocalin</fullName>
    </submittedName>
</protein>
<accession>A0A131Z5P0</accession>
<dbReference type="Gene3D" id="2.40.128.20">
    <property type="match status" value="1"/>
</dbReference>
<feature type="signal peptide" evidence="1">
    <location>
        <begin position="1"/>
        <end position="20"/>
    </location>
</feature>
<dbReference type="GO" id="GO:0043176">
    <property type="term" value="F:amine binding"/>
    <property type="evidence" value="ECO:0007669"/>
    <property type="project" value="InterPro"/>
</dbReference>
<proteinExistence type="predicted"/>
<sequence>MMLTQAIGLFLVFATYVAHAEESSDSAGKKPLPEENPIYFPEQHISDVAEVNETWVVTRRNVPPTGYNCHSATKVSGEGDTYTYLFSVRNETTKQYIKWNVTMTAVTTGNHTVPNAVQYTYLNPQLYPEAKPQISKLMTEDRLGCALFVTEVPVEVPKLGVQIYRACILVQTKSTAGGQIPATCSHAYRDDCPHYPQEDEPWKAGCE</sequence>
<dbReference type="InterPro" id="IPR002970">
    <property type="entry name" value="Tick_his-bd"/>
</dbReference>
<evidence type="ECO:0000313" key="2">
    <source>
        <dbReference type="EMBL" id="JAP86723.1"/>
    </source>
</evidence>
<dbReference type="InterPro" id="IPR012674">
    <property type="entry name" value="Calycin"/>
</dbReference>
<dbReference type="SUPFAM" id="SSF50814">
    <property type="entry name" value="Lipocalins"/>
    <property type="match status" value="1"/>
</dbReference>
<dbReference type="AlphaFoldDB" id="A0A131Z5P0"/>
<keyword evidence="1" id="KW-0732">Signal</keyword>
<name>A0A131Z5P0_RHIAP</name>
<reference evidence="2" key="1">
    <citation type="journal article" date="2016" name="Ticks Tick Borne Dis.">
        <title>De novo assembly and annotation of the salivary gland transcriptome of Rhipicephalus appendiculatus male and female ticks during blood feeding.</title>
        <authorList>
            <person name="de Castro M.H."/>
            <person name="de Klerk D."/>
            <person name="Pienaar R."/>
            <person name="Latif A.A."/>
            <person name="Rees D.J."/>
            <person name="Mans B.J."/>
        </authorList>
    </citation>
    <scope>NUCLEOTIDE SEQUENCE</scope>
    <source>
        <tissue evidence="2">Salivary glands</tissue>
    </source>
</reference>
<dbReference type="GO" id="GO:0030682">
    <property type="term" value="P:symbiont-mediated perturbation of host defenses"/>
    <property type="evidence" value="ECO:0007669"/>
    <property type="project" value="InterPro"/>
</dbReference>
<dbReference type="Pfam" id="PF02098">
    <property type="entry name" value="His_binding"/>
    <property type="match status" value="1"/>
</dbReference>